<dbReference type="Proteomes" id="UP000283297">
    <property type="component" value="Unassembled WGS sequence"/>
</dbReference>
<evidence type="ECO:0000313" key="9">
    <source>
        <dbReference type="EMBL" id="RHL03065.1"/>
    </source>
</evidence>
<sequence>MHIRYSTDDYEKLDGQHNIMVLVGNGFDIAVLNKYGDKKMNGKSTKYSDFFEYVTYFRLCDDNNLIYKKMKEDHEQNKENWCDFESSVDELLGEMINDGRQGEIPKLETDLDAIQNSFSRFLNDIVTTDVVLKLNDKSKANKWADTSLSKFMGDINPKDDMMFVKNTYHYNLYNFIFVNFNYTELLDNYIYLDKSQFEPHRHKNADRNFTFFPNPDGKLTEFNEDTSWSSYIMTNIIHPHGRQNIPRSMIFGTELENYDKSKAEKRLIKSYWAQDDLKYKRYFKDTELFIIYGMSMSNTDGWWMNNIYNSLKMRESELIIYNFEEELSDDDVKQKFLDACTYVDASESENVKAKIYVVQLQNNENYFLGLKESN</sequence>
<dbReference type="Proteomes" id="UP000283431">
    <property type="component" value="Unassembled WGS sequence"/>
</dbReference>
<evidence type="ECO:0000313" key="15">
    <source>
        <dbReference type="Proteomes" id="UP000283297"/>
    </source>
</evidence>
<evidence type="ECO:0000313" key="2">
    <source>
        <dbReference type="EMBL" id="PWE83780.1"/>
    </source>
</evidence>
<evidence type="ECO:0000313" key="21">
    <source>
        <dbReference type="Proteomes" id="UP000286181"/>
    </source>
</evidence>
<dbReference type="Proteomes" id="UP000283765">
    <property type="component" value="Unassembled WGS sequence"/>
</dbReference>
<evidence type="ECO:0000313" key="3">
    <source>
        <dbReference type="EMBL" id="RGM47989.1"/>
    </source>
</evidence>
<reference evidence="1" key="4">
    <citation type="submission" date="2020-02" db="EMBL/GenBank/DDBJ databases">
        <authorList>
            <person name="Littmann E."/>
            <person name="Sorbara M."/>
        </authorList>
    </citation>
    <scope>NUCLEOTIDE SEQUENCE</scope>
    <source>
        <strain evidence="1">MSK.16.45</strain>
    </source>
</reference>
<dbReference type="EMBL" id="QSEN01000011">
    <property type="protein sequence ID" value="RGZ75239.1"/>
    <property type="molecule type" value="Genomic_DNA"/>
</dbReference>
<dbReference type="EMBL" id="QRXR01000022">
    <property type="protein sequence ID" value="RGU21571.1"/>
    <property type="molecule type" value="Genomic_DNA"/>
</dbReference>
<dbReference type="EMBL" id="QRON01000002">
    <property type="protein sequence ID" value="RHL29969.1"/>
    <property type="molecule type" value="Genomic_DNA"/>
</dbReference>
<dbReference type="RefSeq" id="WP_109257895.1">
    <property type="nucleotide sequence ID" value="NZ_DAWCUX010000007.1"/>
</dbReference>
<comment type="caution">
    <text evidence="2">The sequence shown here is derived from an EMBL/GenBank/DDBJ whole genome shotgun (WGS) entry which is preliminary data.</text>
</comment>
<dbReference type="Proteomes" id="UP001193756">
    <property type="component" value="Unassembled WGS sequence"/>
</dbReference>
<dbReference type="EMBL" id="JAAIMP010000004">
    <property type="protein sequence ID" value="NSC76460.1"/>
    <property type="molecule type" value="Genomic_DNA"/>
</dbReference>
<evidence type="ECO:0000313" key="6">
    <source>
        <dbReference type="EMBL" id="RGZ75239.1"/>
    </source>
</evidence>
<evidence type="ECO:0000313" key="7">
    <source>
        <dbReference type="EMBL" id="RHD97975.1"/>
    </source>
</evidence>
<dbReference type="EMBL" id="QSTI01000015">
    <property type="protein sequence ID" value="RGM47989.1"/>
    <property type="molecule type" value="Genomic_DNA"/>
</dbReference>
<dbReference type="Proteomes" id="UP000286181">
    <property type="component" value="Unassembled WGS sequence"/>
</dbReference>
<dbReference type="InterPro" id="IPR025935">
    <property type="entry name" value="AbiH"/>
</dbReference>
<dbReference type="Proteomes" id="UP000285865">
    <property type="component" value="Unassembled WGS sequence"/>
</dbReference>
<gene>
    <name evidence="11" type="ORF">DW001_12105</name>
    <name evidence="10" type="ORF">DW028_04945</name>
    <name evidence="9" type="ORF">DW038_11480</name>
    <name evidence="8" type="ORF">DW172_11235</name>
    <name evidence="7" type="ORF">DW775_00325</name>
    <name evidence="6" type="ORF">DW975_07910</name>
    <name evidence="4" type="ORF">DWW89_12220</name>
    <name evidence="5" type="ORF">DXA03_15670</name>
    <name evidence="3" type="ORF">DXC13_10160</name>
    <name evidence="1" type="ORF">G4312_04005</name>
    <name evidence="2" type="ORF">LD38_08300</name>
</gene>
<dbReference type="Proteomes" id="UP000284835">
    <property type="component" value="Unassembled WGS sequence"/>
</dbReference>
<protein>
    <submittedName>
        <fullName evidence="1">ABC transporter permease</fullName>
    </submittedName>
</protein>
<evidence type="ECO:0000313" key="16">
    <source>
        <dbReference type="Proteomes" id="UP000283431"/>
    </source>
</evidence>
<evidence type="ECO:0000313" key="14">
    <source>
        <dbReference type="Proteomes" id="UP000266698"/>
    </source>
</evidence>
<proteinExistence type="predicted"/>
<evidence type="ECO:0000313" key="11">
    <source>
        <dbReference type="EMBL" id="RHL77156.1"/>
    </source>
</evidence>
<organism evidence="2 12">
    <name type="scientific">Agathobacter rectalis</name>
    <dbReference type="NCBI Taxonomy" id="39491"/>
    <lineage>
        <taxon>Bacteria</taxon>
        <taxon>Bacillati</taxon>
        <taxon>Bacillota</taxon>
        <taxon>Clostridia</taxon>
        <taxon>Lachnospirales</taxon>
        <taxon>Lachnospiraceae</taxon>
        <taxon>Agathobacter</taxon>
    </lineage>
</organism>
<dbReference type="Proteomes" id="UP000285209">
    <property type="component" value="Unassembled WGS sequence"/>
</dbReference>
<dbReference type="EMBL" id="QSJS01000001">
    <property type="protein sequence ID" value="RHD97975.1"/>
    <property type="molecule type" value="Genomic_DNA"/>
</dbReference>
<evidence type="ECO:0000313" key="4">
    <source>
        <dbReference type="EMBL" id="RGU21571.1"/>
    </source>
</evidence>
<dbReference type="EMBL" id="QROF01000010">
    <property type="protein sequence ID" value="RHL03065.1"/>
    <property type="molecule type" value="Genomic_DNA"/>
</dbReference>
<evidence type="ECO:0000313" key="12">
    <source>
        <dbReference type="Proteomes" id="UP000245905"/>
    </source>
</evidence>
<evidence type="ECO:0000313" key="19">
    <source>
        <dbReference type="Proteomes" id="UP000285209"/>
    </source>
</evidence>
<dbReference type="EMBL" id="JRFS01000015">
    <property type="protein sequence ID" value="PWE83780.1"/>
    <property type="molecule type" value="Genomic_DNA"/>
</dbReference>
<evidence type="ECO:0000313" key="20">
    <source>
        <dbReference type="Proteomes" id="UP000285865"/>
    </source>
</evidence>
<reference evidence="1" key="3">
    <citation type="journal article" date="2020" name="Cell Host Microbe">
        <title>Functional and Genomic Variation between Human-Derived Isolates of Lachnospiraceae Reveals Inter- and Intra-Species Diversity.</title>
        <authorList>
            <person name="Sorbara M.T."/>
            <person name="Littmann E.R."/>
            <person name="Fontana E."/>
            <person name="Moody T.U."/>
            <person name="Kohout C.E."/>
            <person name="Gjonbalaj M."/>
            <person name="Eaton V."/>
            <person name="Seok R."/>
            <person name="Leiner I.M."/>
            <person name="Pamer E.G."/>
        </authorList>
    </citation>
    <scope>NUCLEOTIDE SEQUENCE</scope>
    <source>
        <strain evidence="1">MSK.16.45</strain>
    </source>
</reference>
<dbReference type="Proteomes" id="UP000245905">
    <property type="component" value="Unassembled WGS sequence"/>
</dbReference>
<accession>A0A2U2EGZ0</accession>
<evidence type="ECO:0000313" key="8">
    <source>
        <dbReference type="EMBL" id="RHI20619.1"/>
    </source>
</evidence>
<dbReference type="EMBL" id="QRKN01000009">
    <property type="protein sequence ID" value="RHI20619.1"/>
    <property type="molecule type" value="Genomic_DNA"/>
</dbReference>
<evidence type="ECO:0000313" key="17">
    <source>
        <dbReference type="Proteomes" id="UP000283765"/>
    </source>
</evidence>
<evidence type="ECO:0000313" key="1">
    <source>
        <dbReference type="EMBL" id="NSC76460.1"/>
    </source>
</evidence>
<dbReference type="AlphaFoldDB" id="A0A2U2EGZ0"/>
<reference evidence="2 12" key="1">
    <citation type="submission" date="2014-09" db="EMBL/GenBank/DDBJ databases">
        <title>Butyrate-producing bacteria isolated from human gut.</title>
        <authorList>
            <person name="Zhang Q."/>
            <person name="Zhao L."/>
        </authorList>
    </citation>
    <scope>NUCLEOTIDE SEQUENCE [LARGE SCALE GENOMIC DNA]</scope>
    <source>
        <strain evidence="2 12">R22</strain>
    </source>
</reference>
<dbReference type="Proteomes" id="UP000266698">
    <property type="component" value="Unassembled WGS sequence"/>
</dbReference>
<reference evidence="13 14" key="2">
    <citation type="submission" date="2018-08" db="EMBL/GenBank/DDBJ databases">
        <title>A genome reference for cultivated species of the human gut microbiota.</title>
        <authorList>
            <person name="Zou Y."/>
            <person name="Xue W."/>
            <person name="Luo G."/>
        </authorList>
    </citation>
    <scope>NUCLEOTIDE SEQUENCE [LARGE SCALE GENOMIC DNA]</scope>
    <source>
        <strain evidence="4 17">AF17-27</strain>
        <strain evidence="11 14">AF36-2BH</strain>
        <strain evidence="10 15">AF38-24</strain>
        <strain evidence="9 21">AF39-14AC</strain>
        <strain evidence="8 20">AM16-11</strain>
        <strain evidence="7 18">AM30-13AC</strain>
        <strain evidence="6 16">AM48-7</strain>
        <strain evidence="5 19">AM54-25XD</strain>
        <strain evidence="3 13">OM08-12AT</strain>
    </source>
</reference>
<name>A0A2U2EGZ0_9FIRM</name>
<evidence type="ECO:0000313" key="18">
    <source>
        <dbReference type="Proteomes" id="UP000284835"/>
    </source>
</evidence>
<dbReference type="EMBL" id="QRPB01000016">
    <property type="protein sequence ID" value="RHL77156.1"/>
    <property type="molecule type" value="Genomic_DNA"/>
</dbReference>
<dbReference type="Proteomes" id="UP000260717">
    <property type="component" value="Unassembled WGS sequence"/>
</dbReference>
<dbReference type="Pfam" id="PF14253">
    <property type="entry name" value="AbiH"/>
    <property type="match status" value="1"/>
</dbReference>
<dbReference type="EMBL" id="QSDV01000064">
    <property type="protein sequence ID" value="RGZ13158.1"/>
    <property type="molecule type" value="Genomic_DNA"/>
</dbReference>
<evidence type="ECO:0000313" key="10">
    <source>
        <dbReference type="EMBL" id="RHL29969.1"/>
    </source>
</evidence>
<evidence type="ECO:0000313" key="5">
    <source>
        <dbReference type="EMBL" id="RGZ13158.1"/>
    </source>
</evidence>
<evidence type="ECO:0000313" key="13">
    <source>
        <dbReference type="Proteomes" id="UP000260717"/>
    </source>
</evidence>